<evidence type="ECO:0000313" key="3">
    <source>
        <dbReference type="EMBL" id="PKX99071.1"/>
    </source>
</evidence>
<keyword evidence="4" id="KW-1185">Reference proteome</keyword>
<dbReference type="CDD" id="cd01833">
    <property type="entry name" value="XynB_like"/>
    <property type="match status" value="1"/>
</dbReference>
<dbReference type="InterPro" id="IPR003961">
    <property type="entry name" value="FN3_dom"/>
</dbReference>
<dbReference type="InterPro" id="IPR051532">
    <property type="entry name" value="Ester_Hydrolysis_Enzymes"/>
</dbReference>
<keyword evidence="1" id="KW-0732">Signal</keyword>
<feature type="signal peptide" evidence="1">
    <location>
        <begin position="1"/>
        <end position="15"/>
    </location>
</feature>
<dbReference type="AlphaFoldDB" id="A0A2I1CN63"/>
<dbReference type="GeneID" id="36533645"/>
<dbReference type="InterPro" id="IPR036514">
    <property type="entry name" value="SGNH_hydro_sf"/>
</dbReference>
<dbReference type="InterPro" id="IPR013830">
    <property type="entry name" value="SGNH_hydro"/>
</dbReference>
<dbReference type="SMART" id="SM00060">
    <property type="entry name" value="FN3"/>
    <property type="match status" value="2"/>
</dbReference>
<protein>
    <recommendedName>
        <fullName evidence="2">Fibronectin type-III domain-containing protein</fullName>
    </recommendedName>
</protein>
<name>A0A2I1CN63_ASPN1</name>
<evidence type="ECO:0000256" key="1">
    <source>
        <dbReference type="SAM" id="SignalP"/>
    </source>
</evidence>
<dbReference type="InterPro" id="IPR013783">
    <property type="entry name" value="Ig-like_fold"/>
</dbReference>
<dbReference type="OrthoDB" id="2119228at2759"/>
<dbReference type="STRING" id="1392255.A0A2I1CN63"/>
<dbReference type="Gene3D" id="2.60.40.10">
    <property type="entry name" value="Immunoglobulins"/>
    <property type="match status" value="2"/>
</dbReference>
<dbReference type="PROSITE" id="PS50853">
    <property type="entry name" value="FN3"/>
    <property type="match status" value="2"/>
</dbReference>
<sequence>MRSSILAFLPALAAAADFQITSWLCTPLLDPTEGQEHLSVRDAGETGCAGYILNEHDDGSYAGAFSGNENSNTTFIFTEEPNPRFTANFSDYVRPGTCTPALAYDVCKTLSAACSITILWDCSYGVEAHQTQPQKRQQSVKVMVAGDSISHGMDGDWTWRWRLFAWLQLSYNVNFVGPWVGTHGVMLPEAAVPQPPVLPGESPLQFPDVVGVYADGVPNSFTSTGHASFWGRQVAQTKDTIKGWVAEYQPDYLLILLGFNDLGWFVSGPEDLVGNMGQLVENARAAKPDVKILLGNVVHRKFLKGRQDLVDNTNRYNQLLRDRYPSWFRWESPISYVDVNANYNCHPESCPDGYDGLHPNSIGEYHIAQAFARSLKADFGFQGPDFVVPANPEPRIISTPAGVQTFSHPEGLYTTWKKVPNARGYDIRSRLQGMTGWWSEGQVYPSTYASWTTWLGDGQTWEFQVRTRGDNDDISSWSELATAKTHLQTSPGPPNIVTVPSGDGIRISWGPVTGYSVNRYGVIIWDKDTEGAFIETRAVSGTSLFIGGLISGHRYGTWVATYVNMQSSLTGQPYAAGGLPAAGREVIIGSFSPSPPTNLRVTNTDATTVQLSWSPSEGVTGYAIYVRSVKDKTAFNVDGTTTGTAYGVGFLFPGTWNFEFCIASYNGNLESPHSSCIIPPVYEVPTIPNPNPKGNIKLTFSDETINIGTIKIGDITDKLNKVCSTQGQCDTSPFTLNGQLVESGLGGSVNDLILTVNPSGAYPTWIHNGLIDTLYAAVTTLADCYQVTNTPTCPSPMTYCPSKPFTVTECKVPQYWGINYQDPSEANAAPPFIGADMNIVVDAGGFCTKMLTAFGAVASAVNGAAGGVFTLLSLACKD</sequence>
<dbReference type="SUPFAM" id="SSF52266">
    <property type="entry name" value="SGNH hydrolase"/>
    <property type="match status" value="1"/>
</dbReference>
<feature type="chain" id="PRO_5014118224" description="Fibronectin type-III domain-containing protein" evidence="1">
    <location>
        <begin position="16"/>
        <end position="878"/>
    </location>
</feature>
<dbReference type="Proteomes" id="UP000234474">
    <property type="component" value="Unassembled WGS sequence"/>
</dbReference>
<feature type="domain" description="Fibronectin type-III" evidence="2">
    <location>
        <begin position="490"/>
        <end position="582"/>
    </location>
</feature>
<comment type="caution">
    <text evidence="3">The sequence shown here is derived from an EMBL/GenBank/DDBJ whole genome shotgun (WGS) entry which is preliminary data.</text>
</comment>
<dbReference type="VEuPathDB" id="FungiDB:P174DRAFT_437520"/>
<dbReference type="Pfam" id="PF00041">
    <property type="entry name" value="fn3"/>
    <property type="match status" value="1"/>
</dbReference>
<evidence type="ECO:0000313" key="4">
    <source>
        <dbReference type="Proteomes" id="UP000234474"/>
    </source>
</evidence>
<dbReference type="RefSeq" id="XP_024687666.1">
    <property type="nucleotide sequence ID" value="XM_024826320.1"/>
</dbReference>
<dbReference type="OMA" id="VTESTCN"/>
<reference evidence="4" key="1">
    <citation type="journal article" date="2018" name="Proc. Natl. Acad. Sci. U.S.A.">
        <title>Linking secondary metabolites to gene clusters through genome sequencing of six diverse Aspergillus species.</title>
        <authorList>
            <person name="Kaerboelling I."/>
            <person name="Vesth T.C."/>
            <person name="Frisvad J.C."/>
            <person name="Nybo J.L."/>
            <person name="Theobald S."/>
            <person name="Kuo A."/>
            <person name="Bowyer P."/>
            <person name="Matsuda Y."/>
            <person name="Mondo S."/>
            <person name="Lyhne E.K."/>
            <person name="Kogle M.E."/>
            <person name="Clum A."/>
            <person name="Lipzen A."/>
            <person name="Salamov A."/>
            <person name="Ngan C.Y."/>
            <person name="Daum C."/>
            <person name="Chiniquy J."/>
            <person name="Barry K."/>
            <person name="LaButti K."/>
            <person name="Haridas S."/>
            <person name="Simmons B.A."/>
            <person name="Magnuson J.K."/>
            <person name="Mortensen U.H."/>
            <person name="Larsen T.O."/>
            <person name="Grigoriev I.V."/>
            <person name="Baker S.E."/>
            <person name="Andersen M.R."/>
        </authorList>
    </citation>
    <scope>NUCLEOTIDE SEQUENCE [LARGE SCALE GENOMIC DNA]</scope>
    <source>
        <strain evidence="4">IBT 16806</strain>
    </source>
</reference>
<organism evidence="3 4">
    <name type="scientific">Aspergillus novofumigatus (strain IBT 16806)</name>
    <dbReference type="NCBI Taxonomy" id="1392255"/>
    <lineage>
        <taxon>Eukaryota</taxon>
        <taxon>Fungi</taxon>
        <taxon>Dikarya</taxon>
        <taxon>Ascomycota</taxon>
        <taxon>Pezizomycotina</taxon>
        <taxon>Eurotiomycetes</taxon>
        <taxon>Eurotiomycetidae</taxon>
        <taxon>Eurotiales</taxon>
        <taxon>Aspergillaceae</taxon>
        <taxon>Aspergillus</taxon>
        <taxon>Aspergillus subgen. Fumigati</taxon>
    </lineage>
</organism>
<dbReference type="GO" id="GO:0004622">
    <property type="term" value="F:phosphatidylcholine lysophospholipase activity"/>
    <property type="evidence" value="ECO:0007669"/>
    <property type="project" value="TreeGrafter"/>
</dbReference>
<accession>A0A2I1CN63</accession>
<dbReference type="SUPFAM" id="SSF49265">
    <property type="entry name" value="Fibronectin type III"/>
    <property type="match status" value="2"/>
</dbReference>
<dbReference type="CDD" id="cd00063">
    <property type="entry name" value="FN3"/>
    <property type="match status" value="2"/>
</dbReference>
<dbReference type="Gene3D" id="3.40.50.1110">
    <property type="entry name" value="SGNH hydrolase"/>
    <property type="match status" value="1"/>
</dbReference>
<dbReference type="InterPro" id="IPR036116">
    <property type="entry name" value="FN3_sf"/>
</dbReference>
<feature type="domain" description="Fibronectin type-III" evidence="2">
    <location>
        <begin position="595"/>
        <end position="686"/>
    </location>
</feature>
<dbReference type="Pfam" id="PF13472">
    <property type="entry name" value="Lipase_GDSL_2"/>
    <property type="match status" value="1"/>
</dbReference>
<gene>
    <name evidence="3" type="ORF">P174DRAFT_437520</name>
</gene>
<proteinExistence type="predicted"/>
<dbReference type="EMBL" id="MSZS01000001">
    <property type="protein sequence ID" value="PKX99071.1"/>
    <property type="molecule type" value="Genomic_DNA"/>
</dbReference>
<dbReference type="PANTHER" id="PTHR30383:SF19">
    <property type="entry name" value="FIBRONECTIN TYPE-III DOMAIN-CONTAINING PROTEIN"/>
    <property type="match status" value="1"/>
</dbReference>
<evidence type="ECO:0000259" key="2">
    <source>
        <dbReference type="PROSITE" id="PS50853"/>
    </source>
</evidence>
<dbReference type="PANTHER" id="PTHR30383">
    <property type="entry name" value="THIOESTERASE 1/PROTEASE 1/LYSOPHOSPHOLIPASE L1"/>
    <property type="match status" value="1"/>
</dbReference>